<accession>A0A2V3INI8</accession>
<organism evidence="2 3">
    <name type="scientific">Gracilariopsis chorda</name>
    <dbReference type="NCBI Taxonomy" id="448386"/>
    <lineage>
        <taxon>Eukaryota</taxon>
        <taxon>Rhodophyta</taxon>
        <taxon>Florideophyceae</taxon>
        <taxon>Rhodymeniophycidae</taxon>
        <taxon>Gracilariales</taxon>
        <taxon>Gracilariaceae</taxon>
        <taxon>Gracilariopsis</taxon>
    </lineage>
</organism>
<proteinExistence type="predicted"/>
<dbReference type="Pfam" id="PF13460">
    <property type="entry name" value="NAD_binding_10"/>
    <property type="match status" value="1"/>
</dbReference>
<dbReference type="Proteomes" id="UP000247409">
    <property type="component" value="Unassembled WGS sequence"/>
</dbReference>
<dbReference type="InterPro" id="IPR016040">
    <property type="entry name" value="NAD(P)-bd_dom"/>
</dbReference>
<evidence type="ECO:0000313" key="2">
    <source>
        <dbReference type="EMBL" id="PXF43648.1"/>
    </source>
</evidence>
<dbReference type="OrthoDB" id="11671at2759"/>
<evidence type="ECO:0000259" key="1">
    <source>
        <dbReference type="Pfam" id="PF13460"/>
    </source>
</evidence>
<comment type="caution">
    <text evidence="2">The sequence shown here is derived from an EMBL/GenBank/DDBJ whole genome shotgun (WGS) entry which is preliminary data.</text>
</comment>
<dbReference type="EMBL" id="NBIV01000116">
    <property type="protein sequence ID" value="PXF43648.1"/>
    <property type="molecule type" value="Genomic_DNA"/>
</dbReference>
<dbReference type="SUPFAM" id="SSF51735">
    <property type="entry name" value="NAD(P)-binding Rossmann-fold domains"/>
    <property type="match status" value="1"/>
</dbReference>
<dbReference type="PANTHER" id="PTHR15020">
    <property type="entry name" value="FLAVIN REDUCTASE-RELATED"/>
    <property type="match status" value="1"/>
</dbReference>
<dbReference type="PANTHER" id="PTHR15020:SF50">
    <property type="entry name" value="UPF0659 PROTEIN YMR090W"/>
    <property type="match status" value="1"/>
</dbReference>
<dbReference type="AlphaFoldDB" id="A0A2V3INI8"/>
<keyword evidence="3" id="KW-1185">Reference proteome</keyword>
<gene>
    <name evidence="2" type="ORF">BWQ96_06607</name>
</gene>
<sequence length="224" mass="24277">MTASILIIGANGRMGQNLIHAATLQTKKPHIHAFVRNPLSLPPSVASLCYSVHKGDALCSDDVQAALTATSATHVVVAVGVPDSNVLSSLRTDSANTITEAISRSNQTVQVVVVSSIGAGGTRIKFSFGLGTLFHFMLQHVLTDHDHQEERFLRFFENDKERLLIVRPTQLTDGYGGDKVILFDGQQKTPTLKVDRRDVSVWILGQICGEGDCFGRAVNITRAL</sequence>
<protein>
    <recommendedName>
        <fullName evidence="1">NAD(P)-binding domain-containing protein</fullName>
    </recommendedName>
</protein>
<reference evidence="2 3" key="1">
    <citation type="journal article" date="2018" name="Mol. Biol. Evol.">
        <title>Analysis of the draft genome of the red seaweed Gracilariopsis chorda provides insights into genome size evolution in Rhodophyta.</title>
        <authorList>
            <person name="Lee J."/>
            <person name="Yang E.C."/>
            <person name="Graf L."/>
            <person name="Yang J.H."/>
            <person name="Qiu H."/>
            <person name="Zel Zion U."/>
            <person name="Chan C.X."/>
            <person name="Stephens T.G."/>
            <person name="Weber A.P.M."/>
            <person name="Boo G.H."/>
            <person name="Boo S.M."/>
            <person name="Kim K.M."/>
            <person name="Shin Y."/>
            <person name="Jung M."/>
            <person name="Lee S.J."/>
            <person name="Yim H.S."/>
            <person name="Lee J.H."/>
            <person name="Bhattacharya D."/>
            <person name="Yoon H.S."/>
        </authorList>
    </citation>
    <scope>NUCLEOTIDE SEQUENCE [LARGE SCALE GENOMIC DNA]</scope>
    <source>
        <strain evidence="2 3">SKKU-2015</strain>
        <tissue evidence="2">Whole body</tissue>
    </source>
</reference>
<dbReference type="Gene3D" id="3.40.50.720">
    <property type="entry name" value="NAD(P)-binding Rossmann-like Domain"/>
    <property type="match status" value="1"/>
</dbReference>
<feature type="domain" description="NAD(P)-binding" evidence="1">
    <location>
        <begin position="9"/>
        <end position="204"/>
    </location>
</feature>
<dbReference type="InterPro" id="IPR036291">
    <property type="entry name" value="NAD(P)-bd_dom_sf"/>
</dbReference>
<evidence type="ECO:0000313" key="3">
    <source>
        <dbReference type="Proteomes" id="UP000247409"/>
    </source>
</evidence>
<name>A0A2V3INI8_9FLOR</name>